<dbReference type="RefSeq" id="XP_009011962.1">
    <property type="nucleotide sequence ID" value="XM_009013714.1"/>
</dbReference>
<evidence type="ECO:0000313" key="2">
    <source>
        <dbReference type="EnsemblMetazoa" id="HelroP168012"/>
    </source>
</evidence>
<name>T1F024_HELRO</name>
<dbReference type="GeneID" id="20202174"/>
<dbReference type="InParanoid" id="T1F024"/>
<reference evidence="3" key="1">
    <citation type="submission" date="2012-12" db="EMBL/GenBank/DDBJ databases">
        <authorList>
            <person name="Hellsten U."/>
            <person name="Grimwood J."/>
            <person name="Chapman J.A."/>
            <person name="Shapiro H."/>
            <person name="Aerts A."/>
            <person name="Otillar R.P."/>
            <person name="Terry A.Y."/>
            <person name="Boore J.L."/>
            <person name="Simakov O."/>
            <person name="Marletaz F."/>
            <person name="Cho S.-J."/>
            <person name="Edsinger-Gonzales E."/>
            <person name="Havlak P."/>
            <person name="Kuo D.-H."/>
            <person name="Larsson T."/>
            <person name="Lv J."/>
            <person name="Arendt D."/>
            <person name="Savage R."/>
            <person name="Osoegawa K."/>
            <person name="de Jong P."/>
            <person name="Lindberg D.R."/>
            <person name="Seaver E.C."/>
            <person name="Weisblat D.A."/>
            <person name="Putnam N.H."/>
            <person name="Grigoriev I.V."/>
            <person name="Rokhsar D.S."/>
        </authorList>
    </citation>
    <scope>NUCLEOTIDE SEQUENCE</scope>
</reference>
<dbReference type="EMBL" id="AMQM01002885">
    <property type="status" value="NOT_ANNOTATED_CDS"/>
    <property type="molecule type" value="Genomic_DNA"/>
</dbReference>
<dbReference type="HOGENOM" id="CLU_1697423_0_0_1"/>
<organism evidence="2 3">
    <name type="scientific">Helobdella robusta</name>
    <name type="common">Californian leech</name>
    <dbReference type="NCBI Taxonomy" id="6412"/>
    <lineage>
        <taxon>Eukaryota</taxon>
        <taxon>Metazoa</taxon>
        <taxon>Spiralia</taxon>
        <taxon>Lophotrochozoa</taxon>
        <taxon>Annelida</taxon>
        <taxon>Clitellata</taxon>
        <taxon>Hirudinea</taxon>
        <taxon>Rhynchobdellida</taxon>
        <taxon>Glossiphoniidae</taxon>
        <taxon>Helobdella</taxon>
    </lineage>
</organism>
<gene>
    <name evidence="2" type="primary">20202174</name>
    <name evidence="1" type="ORF">HELRODRAFT_168012</name>
</gene>
<proteinExistence type="predicted"/>
<evidence type="ECO:0000313" key="1">
    <source>
        <dbReference type="EMBL" id="ESO10148.1"/>
    </source>
</evidence>
<keyword evidence="3" id="KW-1185">Reference proteome</keyword>
<protein>
    <submittedName>
        <fullName evidence="1 2">Uncharacterized protein</fullName>
    </submittedName>
</protein>
<evidence type="ECO:0000313" key="3">
    <source>
        <dbReference type="Proteomes" id="UP000015101"/>
    </source>
</evidence>
<dbReference type="Proteomes" id="UP000015101">
    <property type="component" value="Unassembled WGS sequence"/>
</dbReference>
<reference evidence="1 3" key="2">
    <citation type="journal article" date="2013" name="Nature">
        <title>Insights into bilaterian evolution from three spiralian genomes.</title>
        <authorList>
            <person name="Simakov O."/>
            <person name="Marletaz F."/>
            <person name="Cho S.J."/>
            <person name="Edsinger-Gonzales E."/>
            <person name="Havlak P."/>
            <person name="Hellsten U."/>
            <person name="Kuo D.H."/>
            <person name="Larsson T."/>
            <person name="Lv J."/>
            <person name="Arendt D."/>
            <person name="Savage R."/>
            <person name="Osoegawa K."/>
            <person name="de Jong P."/>
            <person name="Grimwood J."/>
            <person name="Chapman J.A."/>
            <person name="Shapiro H."/>
            <person name="Aerts A."/>
            <person name="Otillar R.P."/>
            <person name="Terry A.Y."/>
            <person name="Boore J.L."/>
            <person name="Grigoriev I.V."/>
            <person name="Lindberg D.R."/>
            <person name="Seaver E.C."/>
            <person name="Weisblat D.A."/>
            <person name="Putnam N.H."/>
            <person name="Rokhsar D.S."/>
        </authorList>
    </citation>
    <scope>NUCLEOTIDE SEQUENCE</scope>
</reference>
<dbReference type="EMBL" id="KB095905">
    <property type="protein sequence ID" value="ESO10148.1"/>
    <property type="molecule type" value="Genomic_DNA"/>
</dbReference>
<reference evidence="2" key="3">
    <citation type="submission" date="2015-06" db="UniProtKB">
        <authorList>
            <consortium name="EnsemblMetazoa"/>
        </authorList>
    </citation>
    <scope>IDENTIFICATION</scope>
</reference>
<sequence>MFEKFDASLTTVIEKSNENLRKLLAHSEGLMSKLFKSTLLRMEALSNSFERAVRSMSADVTDSMSHLHTAMSTLSTSALWTVEQEKKDEERRANNVIISGLVQQPGVGDREVTTFSPRSGVAVWLPMMKPKYPSTPFCRILRAIVTSVIISNLFG</sequence>
<dbReference type="KEGG" id="hro:HELRODRAFT_168012"/>
<dbReference type="AlphaFoldDB" id="T1F024"/>
<accession>T1F024</accession>
<dbReference type="EnsemblMetazoa" id="HelroT168012">
    <property type="protein sequence ID" value="HelroP168012"/>
    <property type="gene ID" value="HelroG168012"/>
</dbReference>
<dbReference type="CTD" id="20202174"/>